<gene>
    <name evidence="2" type="ORF">D0859_04432</name>
</gene>
<dbReference type="VEuPathDB" id="FungiDB:BTJ68_10538"/>
<sequence>MPVVEVISCVSPISQLCFSSIDCGQVAAIVSAFHGGAEITKHIKEHKEKKKRRREDEIKRVLQEQILHDSLVDGANQCECGSQERQRRFGHHFVRGDLTAVMELQAVATTLQSEVIRALQIARDQENVLLNLTMLQDASITNRNHAIRSMDDLCQRIIQSFPVPRQLGEDNMQAFMAQSGGFGFPFARTRRNSEESLESYQTASSALPSAVTIPDQPGSSRSLTISRFQSMRHASDSLVQRATSLVPSRTPGLPACPEPASRRRQHFSIAAFDMFDRVAALSVHDSGRGSVETNSGHRQSASLSSQAVSEELPAPDSNTARPRPTPGVAIERRADLTSSAASTASGHFPDQDAEAHSTSMSAIEAHRALSAPEVVTQDFSPRLMHNPTYLRQQTPSTIITDFQPAISNTFLGSPIPMTLVHEAVWHPLPRPARINNYHGFCKGAWQTRQAVQEGLSISLLQVIGKHEPVPHWKCKHCSFQARAPNESTVVLPEQIFFAKSGVRYRWLFLARSHIPARDPRPTVEEYQYGCIFCAAQGHETAVHEGLDALMNHLLSRHKTPMLTPEVLAKTKCIVGGTPDKVQEWDINLPAAKVQSVGGKVGEFVVSAVTGLSSAKS</sequence>
<dbReference type="OrthoDB" id="25896at2759"/>
<dbReference type="Proteomes" id="UP000281677">
    <property type="component" value="Unassembled WGS sequence"/>
</dbReference>
<evidence type="ECO:0000256" key="1">
    <source>
        <dbReference type="SAM" id="MobiDB-lite"/>
    </source>
</evidence>
<feature type="compositionally biased region" description="Polar residues" evidence="1">
    <location>
        <begin position="291"/>
        <end position="308"/>
    </location>
</feature>
<feature type="region of interest" description="Disordered" evidence="1">
    <location>
        <begin position="286"/>
        <end position="360"/>
    </location>
</feature>
<evidence type="ECO:0000313" key="2">
    <source>
        <dbReference type="EMBL" id="RMZ31448.1"/>
    </source>
</evidence>
<comment type="caution">
    <text evidence="2">The sequence shown here is derived from an EMBL/GenBank/DDBJ whole genome shotgun (WGS) entry which is preliminary data.</text>
</comment>
<organism evidence="2 3">
    <name type="scientific">Hortaea werneckii</name>
    <name type="common">Black yeast</name>
    <name type="synonym">Cladosporium werneckii</name>
    <dbReference type="NCBI Taxonomy" id="91943"/>
    <lineage>
        <taxon>Eukaryota</taxon>
        <taxon>Fungi</taxon>
        <taxon>Dikarya</taxon>
        <taxon>Ascomycota</taxon>
        <taxon>Pezizomycotina</taxon>
        <taxon>Dothideomycetes</taxon>
        <taxon>Dothideomycetidae</taxon>
        <taxon>Mycosphaerellales</taxon>
        <taxon>Teratosphaeriaceae</taxon>
        <taxon>Hortaea</taxon>
    </lineage>
</organism>
<proteinExistence type="predicted"/>
<accession>A0A3M7J0X9</accession>
<dbReference type="AlphaFoldDB" id="A0A3M7J0X9"/>
<name>A0A3M7J0X9_HORWE</name>
<protein>
    <submittedName>
        <fullName evidence="2">Uncharacterized protein</fullName>
    </submittedName>
</protein>
<dbReference type="EMBL" id="QWIT01000098">
    <property type="protein sequence ID" value="RMZ31448.1"/>
    <property type="molecule type" value="Genomic_DNA"/>
</dbReference>
<reference evidence="2 3" key="1">
    <citation type="journal article" date="2018" name="BMC Genomics">
        <title>Genomic evidence for intraspecific hybridization in a clonal and extremely halotolerant yeast.</title>
        <authorList>
            <person name="Gostincar C."/>
            <person name="Stajich J.E."/>
            <person name="Zupancic J."/>
            <person name="Zalar P."/>
            <person name="Gunde-Cimerman N."/>
        </authorList>
    </citation>
    <scope>NUCLEOTIDE SEQUENCE [LARGE SCALE GENOMIC DNA]</scope>
    <source>
        <strain evidence="2 3">EXF-120</strain>
    </source>
</reference>
<evidence type="ECO:0000313" key="3">
    <source>
        <dbReference type="Proteomes" id="UP000281677"/>
    </source>
</evidence>